<evidence type="ECO:0000313" key="2">
    <source>
        <dbReference type="Proteomes" id="UP001241377"/>
    </source>
</evidence>
<dbReference type="EMBL" id="JASBWR010000033">
    <property type="protein sequence ID" value="KAJ9105735.1"/>
    <property type="molecule type" value="Genomic_DNA"/>
</dbReference>
<keyword evidence="2" id="KW-1185">Reference proteome</keyword>
<organism evidence="1 2">
    <name type="scientific">Naganishia cerealis</name>
    <dbReference type="NCBI Taxonomy" id="610337"/>
    <lineage>
        <taxon>Eukaryota</taxon>
        <taxon>Fungi</taxon>
        <taxon>Dikarya</taxon>
        <taxon>Basidiomycota</taxon>
        <taxon>Agaricomycotina</taxon>
        <taxon>Tremellomycetes</taxon>
        <taxon>Filobasidiales</taxon>
        <taxon>Filobasidiaceae</taxon>
        <taxon>Naganishia</taxon>
    </lineage>
</organism>
<evidence type="ECO:0000313" key="1">
    <source>
        <dbReference type="EMBL" id="KAJ9105735.1"/>
    </source>
</evidence>
<comment type="caution">
    <text evidence="1">The sequence shown here is derived from an EMBL/GenBank/DDBJ whole genome shotgun (WGS) entry which is preliminary data.</text>
</comment>
<gene>
    <name evidence="1" type="ORF">QFC19_003510</name>
</gene>
<reference evidence="1" key="1">
    <citation type="submission" date="2023-04" db="EMBL/GenBank/DDBJ databases">
        <title>Draft Genome sequencing of Naganishia species isolated from polar environments using Oxford Nanopore Technology.</title>
        <authorList>
            <person name="Leo P."/>
            <person name="Venkateswaran K."/>
        </authorList>
    </citation>
    <scope>NUCLEOTIDE SEQUENCE</scope>
    <source>
        <strain evidence="1">MNA-CCFEE 5261</strain>
    </source>
</reference>
<proteinExistence type="predicted"/>
<protein>
    <submittedName>
        <fullName evidence="1">Uncharacterized protein</fullName>
    </submittedName>
</protein>
<dbReference type="Proteomes" id="UP001241377">
    <property type="component" value="Unassembled WGS sequence"/>
</dbReference>
<name>A0ACC2W3P9_9TREE</name>
<accession>A0ACC2W3P9</accession>
<sequence>MFDAITAIGAGGQKASLAWLTNQALAALYGCFAVVGFMGGSIVNTLGAKLTFFLGTIGYTLYIGSLWSLDKTGNTGFVVAGGALCGISAGMLWSVHGMVIMSYAEEKDKAKAFALTWSMLSIGAAIGGLIGLCQNLNTADTSGVATGTYVAFIAIMVVGCCVSLLLLNPQQVRRSDGRPLEHFRQTSFKREVIDTFKLLKEWRLVVLFPAFFASNFFYSYQFGINAFYFSLRTRALNSMVYWLTQILGTFGLGLILDNQRILRRKRGIIALIVTCVFVTATWIGGAIFQTQFDMHSTPPNVDWTSSKFGGPFVLYFMYGISDAMWQCWCYWIMGTLSNESYKLARCAGYYKAVQSAGSAISFGISSLSIPFVKQMGANFGMMLFSMPLMFIAAWKVNQTNYDKEEEVVPPADVQSQLEEEEPEVDLEKNSNAVEVHSTKS</sequence>